<dbReference type="GO" id="GO:0016763">
    <property type="term" value="F:pentosyltransferase activity"/>
    <property type="evidence" value="ECO:0007669"/>
    <property type="project" value="TreeGrafter"/>
</dbReference>
<dbReference type="AlphaFoldDB" id="A0A1F5YKD6"/>
<accession>A0A1F5YKD6</accession>
<evidence type="ECO:0000313" key="11">
    <source>
        <dbReference type="Proteomes" id="UP000179129"/>
    </source>
</evidence>
<evidence type="ECO:0000259" key="9">
    <source>
        <dbReference type="Pfam" id="PF13231"/>
    </source>
</evidence>
<evidence type="ECO:0000256" key="3">
    <source>
        <dbReference type="ARBA" id="ARBA00022676"/>
    </source>
</evidence>
<keyword evidence="2" id="KW-1003">Cell membrane</keyword>
<sequence length="439" mass="49660">MLRSLIQSRPLLSIFLLALLVRLGAIAAFSTLRDKPLRKDQLLYHSLASSLAAGKGLRSNGVITAMVPPVYPIFLAGIYKFSGNSRIAVYFCQAALGALTVVLIFLLGRLTFTSGVGWISAVVAAVYLPFITTGIQYLSETLFTPLFLAATYCSILAVREKKTGISLLTGGLLALAALTRSMIFYFPPVILGLLAWDYLKRRDIRPIKCGFVILVAFGAVYSPWVVRNYLEFHAPVFTSTNTGMVAYTSLFPYQGKIFGNNLEESELKDQDRYIVHLNEIEMNRALQALAWKEMRNEPLRPVRLIPLKTAYFWSPFDWEVLGQPRGTINFWFIWILLFSAVWLFRRKKWHSSQIIPFSLIAYFYLLSLAAYGSPRMRLPIEPLLILLAAEGWVGIETKLDRKLKFILAFFIVFTIIACSIFGYELKELSAALLSRFNLW</sequence>
<dbReference type="GO" id="GO:0005886">
    <property type="term" value="C:plasma membrane"/>
    <property type="evidence" value="ECO:0007669"/>
    <property type="project" value="UniProtKB-SubCell"/>
</dbReference>
<dbReference type="Pfam" id="PF13231">
    <property type="entry name" value="PMT_2"/>
    <property type="match status" value="1"/>
</dbReference>
<keyword evidence="7 8" id="KW-0472">Membrane</keyword>
<feature type="transmembrane region" description="Helical" evidence="8">
    <location>
        <begin position="171"/>
        <end position="195"/>
    </location>
</feature>
<feature type="transmembrane region" description="Helical" evidence="8">
    <location>
        <begin position="112"/>
        <end position="130"/>
    </location>
</feature>
<evidence type="ECO:0000256" key="6">
    <source>
        <dbReference type="ARBA" id="ARBA00022989"/>
    </source>
</evidence>
<feature type="transmembrane region" description="Helical" evidence="8">
    <location>
        <begin position="57"/>
        <end position="75"/>
    </location>
</feature>
<feature type="transmembrane region" description="Helical" evidence="8">
    <location>
        <begin position="207"/>
        <end position="226"/>
    </location>
</feature>
<evidence type="ECO:0000256" key="4">
    <source>
        <dbReference type="ARBA" id="ARBA00022679"/>
    </source>
</evidence>
<dbReference type="PANTHER" id="PTHR33908">
    <property type="entry name" value="MANNOSYLTRANSFERASE YKCB-RELATED"/>
    <property type="match status" value="1"/>
</dbReference>
<evidence type="ECO:0000313" key="10">
    <source>
        <dbReference type="EMBL" id="OGG00332.1"/>
    </source>
</evidence>
<dbReference type="GO" id="GO:0009103">
    <property type="term" value="P:lipopolysaccharide biosynthetic process"/>
    <property type="evidence" value="ECO:0007669"/>
    <property type="project" value="UniProtKB-ARBA"/>
</dbReference>
<keyword evidence="3" id="KW-0328">Glycosyltransferase</keyword>
<keyword evidence="6 8" id="KW-1133">Transmembrane helix</keyword>
<dbReference type="InterPro" id="IPR050297">
    <property type="entry name" value="LipidA_mod_glycosyltrf_83"/>
</dbReference>
<evidence type="ECO:0000256" key="2">
    <source>
        <dbReference type="ARBA" id="ARBA00022475"/>
    </source>
</evidence>
<reference evidence="10 11" key="1">
    <citation type="journal article" date="2016" name="Nat. Commun.">
        <title>Thousands of microbial genomes shed light on interconnected biogeochemical processes in an aquifer system.</title>
        <authorList>
            <person name="Anantharaman K."/>
            <person name="Brown C.T."/>
            <person name="Hug L.A."/>
            <person name="Sharon I."/>
            <person name="Castelle C.J."/>
            <person name="Probst A.J."/>
            <person name="Thomas B.C."/>
            <person name="Singh A."/>
            <person name="Wilkins M.J."/>
            <person name="Karaoz U."/>
            <person name="Brodie E.L."/>
            <person name="Williams K.H."/>
            <person name="Hubbard S.S."/>
            <person name="Banfield J.F."/>
        </authorList>
    </citation>
    <scope>NUCLEOTIDE SEQUENCE [LARGE SCALE GENOMIC DNA]</scope>
</reference>
<dbReference type="Proteomes" id="UP000179129">
    <property type="component" value="Unassembled WGS sequence"/>
</dbReference>
<keyword evidence="5 8" id="KW-0812">Transmembrane</keyword>
<dbReference type="PANTHER" id="PTHR33908:SF11">
    <property type="entry name" value="MEMBRANE PROTEIN"/>
    <property type="match status" value="1"/>
</dbReference>
<proteinExistence type="predicted"/>
<keyword evidence="4" id="KW-0808">Transferase</keyword>
<organism evidence="10 11">
    <name type="scientific">Candidatus Glassbacteria bacterium RIFCSPLOWO2_12_FULL_58_11</name>
    <dbReference type="NCBI Taxonomy" id="1817867"/>
    <lineage>
        <taxon>Bacteria</taxon>
        <taxon>Candidatus Glassiibacteriota</taxon>
    </lineage>
</organism>
<protein>
    <recommendedName>
        <fullName evidence="9">Glycosyltransferase RgtA/B/C/D-like domain-containing protein</fullName>
    </recommendedName>
</protein>
<name>A0A1F5YKD6_9BACT</name>
<dbReference type="STRING" id="1817867.A3F83_08125"/>
<dbReference type="InterPro" id="IPR038731">
    <property type="entry name" value="RgtA/B/C-like"/>
</dbReference>
<evidence type="ECO:0000256" key="7">
    <source>
        <dbReference type="ARBA" id="ARBA00023136"/>
    </source>
</evidence>
<feature type="transmembrane region" description="Helical" evidence="8">
    <location>
        <begin position="354"/>
        <end position="372"/>
    </location>
</feature>
<evidence type="ECO:0000256" key="8">
    <source>
        <dbReference type="SAM" id="Phobius"/>
    </source>
</evidence>
<evidence type="ECO:0000256" key="5">
    <source>
        <dbReference type="ARBA" id="ARBA00022692"/>
    </source>
</evidence>
<evidence type="ECO:0000256" key="1">
    <source>
        <dbReference type="ARBA" id="ARBA00004651"/>
    </source>
</evidence>
<feature type="transmembrane region" description="Helical" evidence="8">
    <location>
        <begin position="142"/>
        <end position="159"/>
    </location>
</feature>
<feature type="transmembrane region" description="Helical" evidence="8">
    <location>
        <begin position="328"/>
        <end position="345"/>
    </location>
</feature>
<feature type="transmembrane region" description="Helical" evidence="8">
    <location>
        <begin position="407"/>
        <end position="425"/>
    </location>
</feature>
<dbReference type="EMBL" id="MFIX01000263">
    <property type="protein sequence ID" value="OGG00332.1"/>
    <property type="molecule type" value="Genomic_DNA"/>
</dbReference>
<gene>
    <name evidence="10" type="ORF">A3F83_08125</name>
</gene>
<comment type="caution">
    <text evidence="10">The sequence shown here is derived from an EMBL/GenBank/DDBJ whole genome shotgun (WGS) entry which is preliminary data.</text>
</comment>
<comment type="subcellular location">
    <subcellularLocation>
        <location evidence="1">Cell membrane</location>
        <topology evidence="1">Multi-pass membrane protein</topology>
    </subcellularLocation>
</comment>
<feature type="transmembrane region" description="Helical" evidence="8">
    <location>
        <begin position="87"/>
        <end position="106"/>
    </location>
</feature>
<feature type="domain" description="Glycosyltransferase RgtA/B/C/D-like" evidence="9">
    <location>
        <begin position="67"/>
        <end position="224"/>
    </location>
</feature>